<dbReference type="Proteomes" id="UP000218113">
    <property type="component" value="Unassembled WGS sequence"/>
</dbReference>
<dbReference type="PANTHER" id="PTHR30160:SF1">
    <property type="entry name" value="LIPOPOLYSACCHARIDE 1,2-N-ACETYLGLUCOSAMINETRANSFERASE-RELATED"/>
    <property type="match status" value="1"/>
</dbReference>
<reference evidence="4" key="1">
    <citation type="submission" date="2017-08" db="EMBL/GenBank/DDBJ databases">
        <title>A dynamic microbial community with high functional redundancy inhabits the cold, oxic subseafloor aquifer.</title>
        <authorList>
            <person name="Tully B.J."/>
            <person name="Wheat C.G."/>
            <person name="Glazer B.T."/>
            <person name="Huber J.A."/>
        </authorList>
    </citation>
    <scope>NUCLEOTIDE SEQUENCE [LARGE SCALE GENOMIC DNA]</scope>
</reference>
<gene>
    <name evidence="3" type="ORF">COB67_07240</name>
</gene>
<dbReference type="SUPFAM" id="SSF53756">
    <property type="entry name" value="UDP-Glycosyltransferase/glycogen phosphorylase"/>
    <property type="match status" value="1"/>
</dbReference>
<dbReference type="AlphaFoldDB" id="A0A2A4T324"/>
<dbReference type="PANTHER" id="PTHR30160">
    <property type="entry name" value="TETRAACYLDISACCHARIDE 4'-KINASE-RELATED"/>
    <property type="match status" value="1"/>
</dbReference>
<organism evidence="3 4">
    <name type="scientific">SAR324 cluster bacterium</name>
    <dbReference type="NCBI Taxonomy" id="2024889"/>
    <lineage>
        <taxon>Bacteria</taxon>
        <taxon>Deltaproteobacteria</taxon>
        <taxon>SAR324 cluster</taxon>
    </lineage>
</organism>
<dbReference type="GO" id="GO:0005829">
    <property type="term" value="C:cytosol"/>
    <property type="evidence" value="ECO:0007669"/>
    <property type="project" value="TreeGrafter"/>
</dbReference>
<dbReference type="Pfam" id="PF01075">
    <property type="entry name" value="Glyco_transf_9"/>
    <property type="match status" value="1"/>
</dbReference>
<dbReference type="InterPro" id="IPR002201">
    <property type="entry name" value="Glyco_trans_9"/>
</dbReference>
<proteinExistence type="predicted"/>
<evidence type="ECO:0000256" key="2">
    <source>
        <dbReference type="ARBA" id="ARBA00022679"/>
    </source>
</evidence>
<evidence type="ECO:0008006" key="5">
    <source>
        <dbReference type="Google" id="ProtNLM"/>
    </source>
</evidence>
<evidence type="ECO:0000313" key="4">
    <source>
        <dbReference type="Proteomes" id="UP000218113"/>
    </source>
</evidence>
<dbReference type="CDD" id="cd03789">
    <property type="entry name" value="GT9_LPS_heptosyltransferase"/>
    <property type="match status" value="1"/>
</dbReference>
<keyword evidence="1" id="KW-0328">Glycosyltransferase</keyword>
<dbReference type="GO" id="GO:0009244">
    <property type="term" value="P:lipopolysaccharide core region biosynthetic process"/>
    <property type="evidence" value="ECO:0007669"/>
    <property type="project" value="TreeGrafter"/>
</dbReference>
<dbReference type="InterPro" id="IPR051199">
    <property type="entry name" value="LPS_LOS_Heptosyltrfase"/>
</dbReference>
<protein>
    <recommendedName>
        <fullName evidence="5">Lipopolysaccharide heptosyltransferase family protein</fullName>
    </recommendedName>
</protein>
<evidence type="ECO:0000313" key="3">
    <source>
        <dbReference type="EMBL" id="PCI28040.1"/>
    </source>
</evidence>
<dbReference type="GO" id="GO:0008713">
    <property type="term" value="F:ADP-heptose-lipopolysaccharide heptosyltransferase activity"/>
    <property type="evidence" value="ECO:0007669"/>
    <property type="project" value="TreeGrafter"/>
</dbReference>
<dbReference type="Gene3D" id="3.40.50.2000">
    <property type="entry name" value="Glycogen Phosphorylase B"/>
    <property type="match status" value="2"/>
</dbReference>
<comment type="caution">
    <text evidence="3">The sequence shown here is derived from an EMBL/GenBank/DDBJ whole genome shotgun (WGS) entry which is preliminary data.</text>
</comment>
<evidence type="ECO:0000256" key="1">
    <source>
        <dbReference type="ARBA" id="ARBA00022676"/>
    </source>
</evidence>
<dbReference type="EMBL" id="NVSR01000042">
    <property type="protein sequence ID" value="PCI28040.1"/>
    <property type="molecule type" value="Genomic_DNA"/>
</dbReference>
<accession>A0A2A4T324</accession>
<sequence>MIENLKILIDFIINYFINLLVSPSKEIKQKSLLLIRLDAIGDYVLFRNYIEILKKSKKYRDYSLTLLGNSAWKSITKELDSEYIDNFIWLDRNKFNKGFVYRFIILKKLISVGYEVVISPAFSREFFYADTIVNLINAKEKIGSAGDLSNIKRWQKNISDKYYDRLIATDTNLMFEFDRNREFFENLLEQKLDIKKPHMSLKPTTLAFDLPQNYAILFIGASTCFRKWSTEGFAKVGKYLQEKFGYKIVLCGAPSDSKEAKEFAKYFKSEYTDLVGKTSLIDLLHVINSGNLIVTNETSSPHFAIALEMANIFVIYSGNHYGRFTPYPKEIAQNYHVILHPKIEKDLDNYKKLSNSYGYWSNLDISEIHSEIVIENINRVLNG</sequence>
<keyword evidence="2" id="KW-0808">Transferase</keyword>
<name>A0A2A4T324_9DELT</name>